<dbReference type="OrthoDB" id="8749569at2759"/>
<sequence>MMISAVIEKARLYCKHCDKDTKLPDEAVNINSRFNCDDCSRALTLICTFCESKISHLRNMYMHLKRGCKIVAPRFPCTKCSYKAKERTNLRRHIENKHSVEKCPECGEKISTYADFLRHQAFECNYQINLDSLVGVLRCNLCDYFTKIKCNLSSHMRSAHKR</sequence>
<keyword evidence="4" id="KW-1185">Reference proteome</keyword>
<name>A0A7M7R0F5_NASVI</name>
<keyword evidence="1" id="KW-0863">Zinc-finger</keyword>
<dbReference type="InterPro" id="IPR013087">
    <property type="entry name" value="Znf_C2H2_type"/>
</dbReference>
<dbReference type="Pfam" id="PF13909">
    <property type="entry name" value="zf-H2C2_5"/>
    <property type="match status" value="1"/>
</dbReference>
<dbReference type="Proteomes" id="UP000002358">
    <property type="component" value="Chromosome 5"/>
</dbReference>
<dbReference type="InParanoid" id="A0A7M7R0F5"/>
<evidence type="ECO:0000313" key="4">
    <source>
        <dbReference type="Proteomes" id="UP000002358"/>
    </source>
</evidence>
<protein>
    <recommendedName>
        <fullName evidence="2">C2H2-type domain-containing protein</fullName>
    </recommendedName>
</protein>
<dbReference type="GO" id="GO:0008270">
    <property type="term" value="F:zinc ion binding"/>
    <property type="evidence" value="ECO:0007669"/>
    <property type="project" value="UniProtKB-KW"/>
</dbReference>
<keyword evidence="1" id="KW-0862">Zinc</keyword>
<reference evidence="3" key="1">
    <citation type="submission" date="2021-01" db="UniProtKB">
        <authorList>
            <consortium name="EnsemblMetazoa"/>
        </authorList>
    </citation>
    <scope>IDENTIFICATION</scope>
</reference>
<dbReference type="GeneID" id="100678994"/>
<accession>A0A7M7R0F5</accession>
<dbReference type="KEGG" id="nvi:100678994"/>
<dbReference type="PROSITE" id="PS50157">
    <property type="entry name" value="ZINC_FINGER_C2H2_2"/>
    <property type="match status" value="1"/>
</dbReference>
<proteinExistence type="predicted"/>
<dbReference type="SMART" id="SM00355">
    <property type="entry name" value="ZnF_C2H2"/>
    <property type="match status" value="3"/>
</dbReference>
<organism evidence="3 4">
    <name type="scientific">Nasonia vitripennis</name>
    <name type="common">Parasitic wasp</name>
    <dbReference type="NCBI Taxonomy" id="7425"/>
    <lineage>
        <taxon>Eukaryota</taxon>
        <taxon>Metazoa</taxon>
        <taxon>Ecdysozoa</taxon>
        <taxon>Arthropoda</taxon>
        <taxon>Hexapoda</taxon>
        <taxon>Insecta</taxon>
        <taxon>Pterygota</taxon>
        <taxon>Neoptera</taxon>
        <taxon>Endopterygota</taxon>
        <taxon>Hymenoptera</taxon>
        <taxon>Apocrita</taxon>
        <taxon>Proctotrupomorpha</taxon>
        <taxon>Chalcidoidea</taxon>
        <taxon>Pteromalidae</taxon>
        <taxon>Pteromalinae</taxon>
        <taxon>Nasonia</taxon>
    </lineage>
</organism>
<dbReference type="Gene3D" id="3.30.160.60">
    <property type="entry name" value="Classic Zinc Finger"/>
    <property type="match status" value="2"/>
</dbReference>
<evidence type="ECO:0000256" key="1">
    <source>
        <dbReference type="PROSITE-ProRule" id="PRU00042"/>
    </source>
</evidence>
<dbReference type="EnsemblMetazoa" id="XM_032600525">
    <property type="protein sequence ID" value="XP_032456416"/>
    <property type="gene ID" value="LOC100678994"/>
</dbReference>
<dbReference type="AlphaFoldDB" id="A0A7M7R0F5"/>
<dbReference type="RefSeq" id="XP_032456416.1">
    <property type="nucleotide sequence ID" value="XM_032600525.1"/>
</dbReference>
<evidence type="ECO:0000259" key="2">
    <source>
        <dbReference type="PROSITE" id="PS50157"/>
    </source>
</evidence>
<feature type="domain" description="C2H2-type" evidence="2">
    <location>
        <begin position="75"/>
        <end position="103"/>
    </location>
</feature>
<evidence type="ECO:0000313" key="3">
    <source>
        <dbReference type="EnsemblMetazoa" id="XP_032456416"/>
    </source>
</evidence>
<keyword evidence="1" id="KW-0479">Metal-binding</keyword>